<dbReference type="NCBIfam" id="TIGR01662">
    <property type="entry name" value="HAD-SF-IIIA"/>
    <property type="match status" value="1"/>
</dbReference>
<dbReference type="SUPFAM" id="SSF56784">
    <property type="entry name" value="HAD-like"/>
    <property type="match status" value="1"/>
</dbReference>
<dbReference type="EMBL" id="UINC01001325">
    <property type="protein sequence ID" value="SUZ77646.1"/>
    <property type="molecule type" value="Genomic_DNA"/>
</dbReference>
<evidence type="ECO:0000313" key="1">
    <source>
        <dbReference type="EMBL" id="SUZ77646.1"/>
    </source>
</evidence>
<protein>
    <recommendedName>
        <fullName evidence="2">D,D-heptose 1,7-bisphosphate phosphatase</fullName>
    </recommendedName>
</protein>
<organism evidence="1">
    <name type="scientific">marine metagenome</name>
    <dbReference type="NCBI Taxonomy" id="408172"/>
    <lineage>
        <taxon>unclassified sequences</taxon>
        <taxon>metagenomes</taxon>
        <taxon>ecological metagenomes</taxon>
    </lineage>
</organism>
<dbReference type="GO" id="GO:0005975">
    <property type="term" value="P:carbohydrate metabolic process"/>
    <property type="evidence" value="ECO:0007669"/>
    <property type="project" value="InterPro"/>
</dbReference>
<dbReference type="GO" id="GO:0016791">
    <property type="term" value="F:phosphatase activity"/>
    <property type="evidence" value="ECO:0007669"/>
    <property type="project" value="InterPro"/>
</dbReference>
<dbReference type="Pfam" id="PF08645">
    <property type="entry name" value="PNK3P"/>
    <property type="match status" value="1"/>
</dbReference>
<reference evidence="1" key="1">
    <citation type="submission" date="2018-05" db="EMBL/GenBank/DDBJ databases">
        <authorList>
            <person name="Lanie J.A."/>
            <person name="Ng W.-L."/>
            <person name="Kazmierczak K.M."/>
            <person name="Andrzejewski T.M."/>
            <person name="Davidsen T.M."/>
            <person name="Wayne K.J."/>
            <person name="Tettelin H."/>
            <person name="Glass J.I."/>
            <person name="Rusch D."/>
            <person name="Podicherti R."/>
            <person name="Tsui H.-C.T."/>
            <person name="Winkler M.E."/>
        </authorList>
    </citation>
    <scope>NUCLEOTIDE SEQUENCE</scope>
</reference>
<sequence length="213" mass="23447">MLPPHRDGSPLDAPLELDQLPSSREWERQIAYLDRDGVLNVGSNEYVNAPEDVVLLPGADTALGRLRRAGFRICVVTNQSPIGRGHWGHENLSDIHQRLRSILQSGDDDAVLDLILYSPYAPWENSWARKPNPGMLEAGRQLLDSANSNTESEPRILYDREWLDRPDESTSVLVGDRQADMGAAESHGVRGIRCDSSLGLASVVDSILGDGND</sequence>
<dbReference type="PANTHER" id="PTHR42891:SF1">
    <property type="entry name" value="D-GLYCERO-BETA-D-MANNO-HEPTOSE-1,7-BISPHOSPHATE 7-PHOSPHATASE"/>
    <property type="match status" value="1"/>
</dbReference>
<dbReference type="Gene3D" id="3.40.50.1000">
    <property type="entry name" value="HAD superfamily/HAD-like"/>
    <property type="match status" value="1"/>
</dbReference>
<dbReference type="AlphaFoldDB" id="A0A381QED3"/>
<gene>
    <name evidence="1" type="ORF">METZ01_LOCUS30500</name>
</gene>
<dbReference type="InterPro" id="IPR013954">
    <property type="entry name" value="PNK3P"/>
</dbReference>
<proteinExistence type="predicted"/>
<dbReference type="InterPro" id="IPR004446">
    <property type="entry name" value="Heptose_bisP_phosphatase"/>
</dbReference>
<dbReference type="InterPro" id="IPR006549">
    <property type="entry name" value="HAD-SF_hydro_IIIA"/>
</dbReference>
<dbReference type="InterPro" id="IPR036412">
    <property type="entry name" value="HAD-like_sf"/>
</dbReference>
<accession>A0A381QED3</accession>
<dbReference type="PANTHER" id="PTHR42891">
    <property type="entry name" value="D-GLYCERO-BETA-D-MANNO-HEPTOSE-1,7-BISPHOSPHATE 7-PHOSPHATASE"/>
    <property type="match status" value="1"/>
</dbReference>
<name>A0A381QED3_9ZZZZ</name>
<evidence type="ECO:0008006" key="2">
    <source>
        <dbReference type="Google" id="ProtNLM"/>
    </source>
</evidence>
<dbReference type="InterPro" id="IPR023214">
    <property type="entry name" value="HAD_sf"/>
</dbReference>